<proteinExistence type="predicted"/>
<feature type="transmembrane region" description="Helical" evidence="1">
    <location>
        <begin position="20"/>
        <end position="42"/>
    </location>
</feature>
<feature type="non-terminal residue" evidence="2">
    <location>
        <position position="1"/>
    </location>
</feature>
<keyword evidence="1" id="KW-0472">Membrane</keyword>
<evidence type="ECO:0000313" key="3">
    <source>
        <dbReference type="Proteomes" id="UP001177023"/>
    </source>
</evidence>
<reference evidence="2" key="1">
    <citation type="submission" date="2023-06" db="EMBL/GenBank/DDBJ databases">
        <authorList>
            <person name="Delattre M."/>
        </authorList>
    </citation>
    <scope>NUCLEOTIDE SEQUENCE</scope>
    <source>
        <strain evidence="2">AF72</strain>
    </source>
</reference>
<feature type="transmembrane region" description="Helical" evidence="1">
    <location>
        <begin position="185"/>
        <end position="209"/>
    </location>
</feature>
<feature type="transmembrane region" description="Helical" evidence="1">
    <location>
        <begin position="215"/>
        <end position="237"/>
    </location>
</feature>
<dbReference type="InterPro" id="IPR019422">
    <property type="entry name" value="7TM_GPCR_serpentine_rcpt_Srh"/>
</dbReference>
<dbReference type="InterPro" id="IPR053220">
    <property type="entry name" value="Nematode_rcpt-like_serp_H"/>
</dbReference>
<evidence type="ECO:0000256" key="1">
    <source>
        <dbReference type="SAM" id="Phobius"/>
    </source>
</evidence>
<feature type="transmembrane region" description="Helical" evidence="1">
    <location>
        <begin position="147"/>
        <end position="165"/>
    </location>
</feature>
<keyword evidence="3" id="KW-1185">Reference proteome</keyword>
<protein>
    <submittedName>
        <fullName evidence="2">Uncharacterized protein</fullName>
    </submittedName>
</protein>
<name>A0AA36FWL1_9BILA</name>
<accession>A0AA36FWL1</accession>
<keyword evidence="1" id="KW-0812">Transmembrane</keyword>
<keyword evidence="1" id="KW-1133">Transmembrane helix</keyword>
<dbReference type="Proteomes" id="UP001177023">
    <property type="component" value="Unassembled WGS sequence"/>
</dbReference>
<evidence type="ECO:0000313" key="2">
    <source>
        <dbReference type="EMBL" id="CAJ0570521.1"/>
    </source>
</evidence>
<organism evidence="2 3">
    <name type="scientific">Mesorhabditis spiculigera</name>
    <dbReference type="NCBI Taxonomy" id="96644"/>
    <lineage>
        <taxon>Eukaryota</taxon>
        <taxon>Metazoa</taxon>
        <taxon>Ecdysozoa</taxon>
        <taxon>Nematoda</taxon>
        <taxon>Chromadorea</taxon>
        <taxon>Rhabditida</taxon>
        <taxon>Rhabditina</taxon>
        <taxon>Rhabditomorpha</taxon>
        <taxon>Rhabditoidea</taxon>
        <taxon>Rhabditidae</taxon>
        <taxon>Mesorhabditinae</taxon>
        <taxon>Mesorhabditis</taxon>
    </lineage>
</organism>
<gene>
    <name evidence="2" type="ORF">MSPICULIGERA_LOCUS8958</name>
</gene>
<dbReference type="PANTHER" id="PTHR22941">
    <property type="entry name" value="SERPENTINE RECEPTOR"/>
    <property type="match status" value="1"/>
</dbReference>
<comment type="caution">
    <text evidence="2">The sequence shown here is derived from an EMBL/GenBank/DDBJ whole genome shotgun (WGS) entry which is preliminary data.</text>
</comment>
<dbReference type="Pfam" id="PF10318">
    <property type="entry name" value="7TM_GPCR_Srh"/>
    <property type="match status" value="1"/>
</dbReference>
<dbReference type="EMBL" id="CATQJA010002370">
    <property type="protein sequence ID" value="CAJ0570521.1"/>
    <property type="molecule type" value="Genomic_DNA"/>
</dbReference>
<dbReference type="AlphaFoldDB" id="A0AA36FWL1"/>
<feature type="transmembrane region" description="Helical" evidence="1">
    <location>
        <begin position="62"/>
        <end position="92"/>
    </location>
</feature>
<sequence length="282" mass="31753">MAFRFHGRLFRLVDPRDVWIYGSFFLMAMVAATLACIVYRHQSLLHFNHPINNTVPSWPANVQTLVCLTMAYIGTYTFVTGTTFVVHCYYLLAGTYVSERTRKMQRQMINALTWQILIPAVTVAIPWLYTAAITLGKVEKDPSVLNSFYLFDGGHALLTSIEIVLLSRPYREFIVALFVGKKAKFVISIPLFTLATPWAIGTTVVWVQFEIPAAAWNAIFFLDGCHALVASVVILGLTPGYRQYIFSPFRKLGRRISTIAVQQTRTNEKSLASTIRPAISFG</sequence>
<feature type="transmembrane region" description="Helical" evidence="1">
    <location>
        <begin position="112"/>
        <end position="135"/>
    </location>
</feature>